<feature type="compositionally biased region" description="Basic and acidic residues" evidence="1">
    <location>
        <begin position="265"/>
        <end position="285"/>
    </location>
</feature>
<dbReference type="InterPro" id="IPR051144">
    <property type="entry name" value="Formin_homology_domain"/>
</dbReference>
<name>A0A4S8KZJ9_DENBC</name>
<feature type="compositionally biased region" description="Pro residues" evidence="1">
    <location>
        <begin position="138"/>
        <end position="148"/>
    </location>
</feature>
<accession>A0A4S8KZJ9</accession>
<feature type="compositionally biased region" description="Low complexity" evidence="1">
    <location>
        <begin position="317"/>
        <end position="354"/>
    </location>
</feature>
<keyword evidence="3" id="KW-1185">Reference proteome</keyword>
<feature type="region of interest" description="Disordered" evidence="1">
    <location>
        <begin position="681"/>
        <end position="881"/>
    </location>
</feature>
<dbReference type="PANTHER" id="PTHR45733">
    <property type="entry name" value="FORMIN-J"/>
    <property type="match status" value="1"/>
</dbReference>
<sequence length="1349" mass="145781">MPLSIDAYSMIYDASERVHKAITPHWSDMAKCKISWTDCQAFLSTIENDLQTLSLAAASSDTPLPTVHMMTVLNLVSLSLIPDDQDLPIWALDHHRINDFKRVIKAFSWTTPLPRNQYGALPDPYDIPLLDEDDVAPPVVPQPAPSIPGPSHADIPSSNVNLVPTDDSRQKSVDRQIADKASTAPAPPKPRMRTKTTTARPSNLQGEPSVVIYRKPAQQPAVETPRDPTPKPLEDKPDEDKSREDAAAPDDSLALRRTPRAAARKTKEALDIQVENSRKRPREPSSEVDGEYKNSNADSSDEEALAVATKKQRQSKDSSASSKVSSSKDAGPSKKTSTTKTAASGSSKKTTANKDANKKKPAVKKASTPAPSKIDKGKRKAVSENPESEEEVDAEPSKAKPNYDLPGKVVDSAFLRGRMALVTADLKKLETPPGFSGLETLPYLTPAEYISKDTQNTRLFPVRPGRAASTNEKDYPDVFIASHRLGAGYSVKDLVETTRNIGAVRQVVADHKIVTCAACAAGTHTRTCVPMGVGLPCVACRGSGIPCSLNSELDRLEVSSRTGYEVFAQCSPVIANQLRRINAATSSFVAASGLADAIKFNLGSEVAVLRNHLSNPARVFHQLKAADKNFKLTPELISDIGQLAGWTVSYSKNDIENFLAQPAPADDASFHPSVDRQIADRANQRPKARPNYKGTTARPSNLPGEPPVEISKPSVVVSKPPAAFLRDPAPKPVENKSGDGTEAPSESLAQRRPPRAVALKAKEALDAQTKTSRKRPREPSPEADDEYKDGNSDDNSSAPAKKSRTSKDAGPSKTSAPKHASSGTSKKTTSTKDSKKKTSVPKTKTPAPNKTDKGKNKAVSEDPESEEEDDDAPADADSVYDFPGKVVDSEFLKKRAAMVTNDLKQLEVPAPFPDIDTIPYLTPAEYISTDTQHARLFATRPRRQASSVQKDYPDVFIASHRLGAGYSLNDLVKTTRNIGAVRQVVADHKLVICAACAAGTHTKTCVPMGVGLPCVACRGSGIPCSLNSELDRLEVSSRTGYEIFAQCSPAIANQLRRVNASACTFITTSGLLDTQKFNLGSEIAILRQQLANPARVFHQLKASDPNLKVTPQLVADVCQLAGWTSSYSVEAVETFLSQPAPPEDAYYHPAFASPSEIAPAPSYGLGDLFFPVGNKPSQIDVSPWGPFVDARNSMREEFTADQANGRVPSVITIPESSLVVNDVPYPTPVHPASTRDSPVRNAATPSIAMPVPTIEENQSRDESFDEASSRDEDANKAFDHSMMWEAPEALLQPPVPRSSPPIAILPEEKDEDDNGQDNDDDDEGPEEKDVEDDLMDQIDSSPIRPSTTR</sequence>
<feature type="compositionally biased region" description="Basic and acidic residues" evidence="1">
    <location>
        <begin position="850"/>
        <end position="860"/>
    </location>
</feature>
<feature type="compositionally biased region" description="Acidic residues" evidence="1">
    <location>
        <begin position="1308"/>
        <end position="1336"/>
    </location>
</feature>
<evidence type="ECO:0000313" key="2">
    <source>
        <dbReference type="EMBL" id="THU81078.1"/>
    </source>
</evidence>
<protein>
    <submittedName>
        <fullName evidence="2">Uncharacterized protein</fullName>
    </submittedName>
</protein>
<gene>
    <name evidence="2" type="ORF">K435DRAFT_873705</name>
</gene>
<feature type="compositionally biased region" description="Basic and acidic residues" evidence="1">
    <location>
        <begin position="166"/>
        <end position="178"/>
    </location>
</feature>
<dbReference type="Proteomes" id="UP000297245">
    <property type="component" value="Unassembled WGS sequence"/>
</dbReference>
<evidence type="ECO:0000256" key="1">
    <source>
        <dbReference type="SAM" id="MobiDB-lite"/>
    </source>
</evidence>
<feature type="region of interest" description="Disordered" evidence="1">
    <location>
        <begin position="1229"/>
        <end position="1349"/>
    </location>
</feature>
<feature type="compositionally biased region" description="Basic and acidic residues" evidence="1">
    <location>
        <begin position="224"/>
        <end position="246"/>
    </location>
</feature>
<feature type="region of interest" description="Disordered" evidence="1">
    <location>
        <begin position="124"/>
        <end position="404"/>
    </location>
</feature>
<evidence type="ECO:0000313" key="3">
    <source>
        <dbReference type="Proteomes" id="UP000297245"/>
    </source>
</evidence>
<proteinExistence type="predicted"/>
<organism evidence="2 3">
    <name type="scientific">Dendrothele bispora (strain CBS 962.96)</name>
    <dbReference type="NCBI Taxonomy" id="1314807"/>
    <lineage>
        <taxon>Eukaryota</taxon>
        <taxon>Fungi</taxon>
        <taxon>Dikarya</taxon>
        <taxon>Basidiomycota</taxon>
        <taxon>Agaricomycotina</taxon>
        <taxon>Agaricomycetes</taxon>
        <taxon>Agaricomycetidae</taxon>
        <taxon>Agaricales</taxon>
        <taxon>Agaricales incertae sedis</taxon>
        <taxon>Dendrothele</taxon>
    </lineage>
</organism>
<dbReference type="EMBL" id="ML179842">
    <property type="protein sequence ID" value="THU81078.1"/>
    <property type="molecule type" value="Genomic_DNA"/>
</dbReference>
<reference evidence="2 3" key="1">
    <citation type="journal article" date="2019" name="Nat. Ecol. Evol.">
        <title>Megaphylogeny resolves global patterns of mushroom evolution.</title>
        <authorList>
            <person name="Varga T."/>
            <person name="Krizsan K."/>
            <person name="Foldi C."/>
            <person name="Dima B."/>
            <person name="Sanchez-Garcia M."/>
            <person name="Sanchez-Ramirez S."/>
            <person name="Szollosi G.J."/>
            <person name="Szarkandi J.G."/>
            <person name="Papp V."/>
            <person name="Albert L."/>
            <person name="Andreopoulos W."/>
            <person name="Angelini C."/>
            <person name="Antonin V."/>
            <person name="Barry K.W."/>
            <person name="Bougher N.L."/>
            <person name="Buchanan P."/>
            <person name="Buyck B."/>
            <person name="Bense V."/>
            <person name="Catcheside P."/>
            <person name="Chovatia M."/>
            <person name="Cooper J."/>
            <person name="Damon W."/>
            <person name="Desjardin D."/>
            <person name="Finy P."/>
            <person name="Geml J."/>
            <person name="Haridas S."/>
            <person name="Hughes K."/>
            <person name="Justo A."/>
            <person name="Karasinski D."/>
            <person name="Kautmanova I."/>
            <person name="Kiss B."/>
            <person name="Kocsube S."/>
            <person name="Kotiranta H."/>
            <person name="LaButti K.M."/>
            <person name="Lechner B.E."/>
            <person name="Liimatainen K."/>
            <person name="Lipzen A."/>
            <person name="Lukacs Z."/>
            <person name="Mihaltcheva S."/>
            <person name="Morgado L.N."/>
            <person name="Niskanen T."/>
            <person name="Noordeloos M.E."/>
            <person name="Ohm R.A."/>
            <person name="Ortiz-Santana B."/>
            <person name="Ovrebo C."/>
            <person name="Racz N."/>
            <person name="Riley R."/>
            <person name="Savchenko A."/>
            <person name="Shiryaev A."/>
            <person name="Soop K."/>
            <person name="Spirin V."/>
            <person name="Szebenyi C."/>
            <person name="Tomsovsky M."/>
            <person name="Tulloss R.E."/>
            <person name="Uehling J."/>
            <person name="Grigoriev I.V."/>
            <person name="Vagvolgyi C."/>
            <person name="Papp T."/>
            <person name="Martin F.M."/>
            <person name="Miettinen O."/>
            <person name="Hibbett D.S."/>
            <person name="Nagy L.G."/>
        </authorList>
    </citation>
    <scope>NUCLEOTIDE SEQUENCE [LARGE SCALE GENOMIC DNA]</scope>
    <source>
        <strain evidence="2 3">CBS 962.96</strain>
    </source>
</reference>
<feature type="compositionally biased region" description="Acidic residues" evidence="1">
    <location>
        <begin position="861"/>
        <end position="874"/>
    </location>
</feature>
<feature type="compositionally biased region" description="Polar residues" evidence="1">
    <location>
        <begin position="1338"/>
        <end position="1349"/>
    </location>
</feature>
<feature type="compositionally biased region" description="Basic and acidic residues" evidence="1">
    <location>
        <begin position="1257"/>
        <end position="1279"/>
    </location>
</feature>